<dbReference type="AlphaFoldDB" id="A0A2S7ADX0"/>
<dbReference type="RefSeq" id="WP_029828539.1">
    <property type="nucleotide sequence ID" value="NZ_MIGY01000002.1"/>
</dbReference>
<evidence type="ECO:0000313" key="1">
    <source>
        <dbReference type="EMBL" id="PPU07781.1"/>
    </source>
</evidence>
<proteinExistence type="predicted"/>
<sequence>MKTIPQCGPNGIWDHLGYSINRCARGGRTITRPDGSVVDTITRAHEREDGYARELRAGKAELASHGFEMEAEA</sequence>
<name>A0A2S7ADX0_9XANT</name>
<comment type="caution">
    <text evidence="1">The sequence shown here is derived from an EMBL/GenBank/DDBJ whole genome shotgun (WGS) entry which is preliminary data.</text>
</comment>
<dbReference type="EMBL" id="MIGY01000002">
    <property type="protein sequence ID" value="PPU07781.1"/>
    <property type="molecule type" value="Genomic_DNA"/>
</dbReference>
<organism evidence="1 2">
    <name type="scientific">Xanthomonas arboricola</name>
    <dbReference type="NCBI Taxonomy" id="56448"/>
    <lineage>
        <taxon>Bacteria</taxon>
        <taxon>Pseudomonadati</taxon>
        <taxon>Pseudomonadota</taxon>
        <taxon>Gammaproteobacteria</taxon>
        <taxon>Lysobacterales</taxon>
        <taxon>Lysobacteraceae</taxon>
        <taxon>Xanthomonas</taxon>
    </lineage>
</organism>
<gene>
    <name evidence="1" type="ORF">XarjCFBP7645_09250</name>
</gene>
<evidence type="ECO:0000313" key="2">
    <source>
        <dbReference type="Proteomes" id="UP000239204"/>
    </source>
</evidence>
<accession>A0A2S7ADX0</accession>
<protein>
    <submittedName>
        <fullName evidence="1">Uncharacterized protein</fullName>
    </submittedName>
</protein>
<dbReference type="Proteomes" id="UP000239204">
    <property type="component" value="Unassembled WGS sequence"/>
</dbReference>
<reference evidence="1 2" key="1">
    <citation type="submission" date="2016-08" db="EMBL/GenBank/DDBJ databases">
        <title>Evolution of the type three secretion system and type three effector repertoires in Xanthomonas.</title>
        <authorList>
            <person name="Merda D."/>
            <person name="Briand M."/>
            <person name="Bosis E."/>
            <person name="Rousseau C."/>
            <person name="Portier P."/>
            <person name="Jacques M.-A."/>
            <person name="Fischer-Le Saux M."/>
        </authorList>
    </citation>
    <scope>NUCLEOTIDE SEQUENCE [LARGE SCALE GENOMIC DNA]</scope>
    <source>
        <strain evidence="1 2">CFBP 7645</strain>
    </source>
</reference>